<name>A0A7N2MN65_QUELO</name>
<sequence>MEDFHQDVKNLSAELYAKDVHYFTELVQNAEEHRGFSNPTNSIKEKQKDQLYLNFNRQEAIWRFSRRDTVMEWLQDHVKEVAILCDSPPLVNNYGNLNRQRKGVLVPAKGSKWDNFINSIKDKRWLRTCCGDRSPAESVLFDEEWKTASQISIILFIDQGYFGKEIHSFRVELKPIGVVIGFNDRYQFIFDNLKSPSCLTSLTAEAVLFILECIHHLGSSTKLTQALRGVKFFEMNLGYKPPGECFFFDPQWVCILQVFEGFAFIDHDFHGSSIFSYRNKLKETGVKVDFEEAVKEFANRFKQEASSMTKEIVLSFLSCCRKLKNTPNLFPSDLTKSIRDLKWLQTRHGNKRSPRDCILFGPDWQSFFPITDLPFIDDSDNYYGKDVHEYKEELKNMGVVVEFEDGVKLVADGLLIPSDPTSITPVNVLPILEGIQILWQARNYSFPNSFSKEISKKWLKTTDGYRPPDKGLLFDSSWGSYLQQTDGPFIDEDFYGSNITSYKVELKKIGVILDVKEGCSLIASHLDVHNEEWFSFKKCVLHDENGLFSSQLKVLDKYFEPDLLDFFSNAIDVGSYSLVDDYFNLWKVWESSGQPLSHADCDLQLKDIFQQFSSQPLFVWCPQPSMPSLPPTKLLEIYRKIGVHTISESVQKEESSSVHVAKLNQVNPKEFFITKGLVMLFLGFLANPVMKMEAKSRHETIQRLLNVTFLETVEPITVNYSLSLSSGEIVNARSSQIIGWDRKASKFFAKKLNRSSGYKNLIEYAIHFSEAISEGLLWENSDHVGAFSELIKSKNLQIIEDEEFLLSAFPSD</sequence>
<dbReference type="Proteomes" id="UP000594261">
    <property type="component" value="Chromosome 10"/>
</dbReference>
<dbReference type="OMA" id="FILECIH"/>
<dbReference type="PANTHER" id="PTHR32387">
    <property type="entry name" value="WU:FJ29H11"/>
    <property type="match status" value="1"/>
</dbReference>
<evidence type="ECO:0000313" key="1">
    <source>
        <dbReference type="EnsemblPlants" id="QL10p001343:mrna"/>
    </source>
</evidence>
<dbReference type="EMBL" id="LRBV02000010">
    <property type="status" value="NOT_ANNOTATED_CDS"/>
    <property type="molecule type" value="Genomic_DNA"/>
</dbReference>
<dbReference type="InParanoid" id="A0A7N2MN65"/>
<reference evidence="1" key="2">
    <citation type="submission" date="2021-01" db="UniProtKB">
        <authorList>
            <consortium name="EnsemblPlants"/>
        </authorList>
    </citation>
    <scope>IDENTIFICATION</scope>
</reference>
<organism evidence="1 2">
    <name type="scientific">Quercus lobata</name>
    <name type="common">Valley oak</name>
    <dbReference type="NCBI Taxonomy" id="97700"/>
    <lineage>
        <taxon>Eukaryota</taxon>
        <taxon>Viridiplantae</taxon>
        <taxon>Streptophyta</taxon>
        <taxon>Embryophyta</taxon>
        <taxon>Tracheophyta</taxon>
        <taxon>Spermatophyta</taxon>
        <taxon>Magnoliopsida</taxon>
        <taxon>eudicotyledons</taxon>
        <taxon>Gunneridae</taxon>
        <taxon>Pentapetalae</taxon>
        <taxon>rosids</taxon>
        <taxon>fabids</taxon>
        <taxon>Fagales</taxon>
        <taxon>Fagaceae</taxon>
        <taxon>Quercus</taxon>
    </lineage>
</organism>
<dbReference type="AlphaFoldDB" id="A0A7N2MN65"/>
<evidence type="ECO:0000313" key="2">
    <source>
        <dbReference type="Proteomes" id="UP000594261"/>
    </source>
</evidence>
<dbReference type="PANTHER" id="PTHR32387:SF3">
    <property type="entry name" value="ATP_DNA BINDING PROTEIN"/>
    <property type="match status" value="1"/>
</dbReference>
<reference evidence="1 2" key="1">
    <citation type="journal article" date="2016" name="G3 (Bethesda)">
        <title>First Draft Assembly and Annotation of the Genome of a California Endemic Oak Quercus lobata Nee (Fagaceae).</title>
        <authorList>
            <person name="Sork V.L."/>
            <person name="Fitz-Gibbon S.T."/>
            <person name="Puiu D."/>
            <person name="Crepeau M."/>
            <person name="Gugger P.F."/>
            <person name="Sherman R."/>
            <person name="Stevens K."/>
            <person name="Langley C.H."/>
            <person name="Pellegrini M."/>
            <person name="Salzberg S.L."/>
        </authorList>
    </citation>
    <scope>NUCLEOTIDE SEQUENCE [LARGE SCALE GENOMIC DNA]</scope>
    <source>
        <strain evidence="1 2">cv. SW786</strain>
    </source>
</reference>
<proteinExistence type="predicted"/>
<dbReference type="Gramene" id="QL10p001343:mrna">
    <property type="protein sequence ID" value="QL10p001343:mrna"/>
    <property type="gene ID" value="QL10p001343"/>
</dbReference>
<protein>
    <recommendedName>
        <fullName evidence="3">Sacsin</fullName>
    </recommendedName>
</protein>
<evidence type="ECO:0008006" key="3">
    <source>
        <dbReference type="Google" id="ProtNLM"/>
    </source>
</evidence>
<accession>A0A7N2MN65</accession>
<dbReference type="InterPro" id="IPR052957">
    <property type="entry name" value="Auxin_embryo_med"/>
</dbReference>
<keyword evidence="2" id="KW-1185">Reference proteome</keyword>
<dbReference type="EnsemblPlants" id="QL10p001343:mrna">
    <property type="protein sequence ID" value="QL10p001343:mrna"/>
    <property type="gene ID" value="QL10p001343"/>
</dbReference>